<keyword evidence="2" id="KW-1185">Reference proteome</keyword>
<gene>
    <name evidence="1" type="ORF">PHLCEN_2v6282</name>
</gene>
<organism evidence="1 2">
    <name type="scientific">Hermanssonia centrifuga</name>
    <dbReference type="NCBI Taxonomy" id="98765"/>
    <lineage>
        <taxon>Eukaryota</taxon>
        <taxon>Fungi</taxon>
        <taxon>Dikarya</taxon>
        <taxon>Basidiomycota</taxon>
        <taxon>Agaricomycotina</taxon>
        <taxon>Agaricomycetes</taxon>
        <taxon>Polyporales</taxon>
        <taxon>Meruliaceae</taxon>
        <taxon>Hermanssonia</taxon>
    </lineage>
</organism>
<proteinExistence type="predicted"/>
<evidence type="ECO:0000313" key="1">
    <source>
        <dbReference type="EMBL" id="PSR81710.1"/>
    </source>
</evidence>
<evidence type="ECO:0000313" key="2">
    <source>
        <dbReference type="Proteomes" id="UP000186601"/>
    </source>
</evidence>
<protein>
    <submittedName>
        <fullName evidence="1">Uncharacterized protein</fullName>
    </submittedName>
</protein>
<dbReference type="AlphaFoldDB" id="A0A2R6NZT9"/>
<accession>A0A2R6NZT9</accession>
<reference evidence="1 2" key="1">
    <citation type="submission" date="2018-02" db="EMBL/GenBank/DDBJ databases">
        <title>Genome sequence of the basidiomycete white-rot fungus Phlebia centrifuga.</title>
        <authorList>
            <person name="Granchi Z."/>
            <person name="Peng M."/>
            <person name="de Vries R.P."/>
            <person name="Hilden K."/>
            <person name="Makela M.R."/>
            <person name="Grigoriev I."/>
            <person name="Riley R."/>
        </authorList>
    </citation>
    <scope>NUCLEOTIDE SEQUENCE [LARGE SCALE GENOMIC DNA]</scope>
    <source>
        <strain evidence="1 2">FBCC195</strain>
    </source>
</reference>
<dbReference type="Proteomes" id="UP000186601">
    <property type="component" value="Unassembled WGS sequence"/>
</dbReference>
<name>A0A2R6NZT9_9APHY</name>
<comment type="caution">
    <text evidence="1">The sequence shown here is derived from an EMBL/GenBank/DDBJ whole genome shotgun (WGS) entry which is preliminary data.</text>
</comment>
<dbReference type="EMBL" id="MLYV02000609">
    <property type="protein sequence ID" value="PSR81710.1"/>
    <property type="molecule type" value="Genomic_DNA"/>
</dbReference>
<sequence length="51" mass="5949">MDQVPCSLTIAQKLRWYTEMALEQKPHLQCSVGYFSETQHKASQARPHMEN</sequence>